<dbReference type="EMBL" id="CP116507">
    <property type="protein sequence ID" value="WCG22819.1"/>
    <property type="molecule type" value="Genomic_DNA"/>
</dbReference>
<organism evidence="6 7">
    <name type="scientific">Vagococcus lutrae</name>
    <dbReference type="NCBI Taxonomy" id="81947"/>
    <lineage>
        <taxon>Bacteria</taxon>
        <taxon>Bacillati</taxon>
        <taxon>Bacillota</taxon>
        <taxon>Bacilli</taxon>
        <taxon>Lactobacillales</taxon>
        <taxon>Enterococcaceae</taxon>
        <taxon>Vagococcus</taxon>
    </lineage>
</organism>
<dbReference type="Proteomes" id="UP001179600">
    <property type="component" value="Chromosome"/>
</dbReference>
<dbReference type="SMART" id="SM00849">
    <property type="entry name" value="Lactamase_B"/>
    <property type="match status" value="1"/>
</dbReference>
<protein>
    <submittedName>
        <fullName evidence="6">MBL fold metallo-hydrolase</fullName>
    </submittedName>
</protein>
<name>A0AAF0BGA1_9ENTE</name>
<evidence type="ECO:0000256" key="2">
    <source>
        <dbReference type="ARBA" id="ARBA00022723"/>
    </source>
</evidence>
<dbReference type="AlphaFoldDB" id="A0AAF0BGA1"/>
<keyword evidence="4" id="KW-0862">Zinc</keyword>
<sequence>MIEIKQLVTGPVEENCYFIYNDESMLIVDPGEDEVEIKRIVEELGRKPVAILLTHTHYDHIGAVETIRHTYDIPVYVHPIEQEWLGNPTLNLSGRHPGMKDIVVAPAEHEFELKDYTLGGMTFKVVHTPGHSPGSVSFIFPEARFVVSGDALFAGSVGRSDLPFGDGKQLLEVIKSELFTLPKDYAVYPGHRGASTIGKEIETNPFFRS</sequence>
<reference evidence="6" key="1">
    <citation type="submission" date="2023-01" db="EMBL/GenBank/DDBJ databases">
        <title>Oxazolidinone resistance genes in florfenicol resistant enterococci from beef cattle and veal calves at slaughter.</title>
        <authorList>
            <person name="Biggel M."/>
        </authorList>
    </citation>
    <scope>NUCLEOTIDE SEQUENCE</scope>
    <source>
        <strain evidence="6">K204-1</strain>
    </source>
</reference>
<dbReference type="GO" id="GO:0016787">
    <property type="term" value="F:hydrolase activity"/>
    <property type="evidence" value="ECO:0007669"/>
    <property type="project" value="UniProtKB-KW"/>
</dbReference>
<evidence type="ECO:0000313" key="7">
    <source>
        <dbReference type="Proteomes" id="UP001179600"/>
    </source>
</evidence>
<evidence type="ECO:0000256" key="3">
    <source>
        <dbReference type="ARBA" id="ARBA00022801"/>
    </source>
</evidence>
<dbReference type="InterPro" id="IPR036866">
    <property type="entry name" value="RibonucZ/Hydroxyglut_hydro"/>
</dbReference>
<dbReference type="Gene3D" id="3.60.15.10">
    <property type="entry name" value="Ribonuclease Z/Hydroxyacylglutathione hydrolase-like"/>
    <property type="match status" value="1"/>
</dbReference>
<gene>
    <name evidence="6" type="ORF">PML95_00685</name>
</gene>
<evidence type="ECO:0000256" key="1">
    <source>
        <dbReference type="ARBA" id="ARBA00001947"/>
    </source>
</evidence>
<dbReference type="Pfam" id="PF00753">
    <property type="entry name" value="Lactamase_B"/>
    <property type="match status" value="1"/>
</dbReference>
<dbReference type="PANTHER" id="PTHR46233:SF3">
    <property type="entry name" value="HYDROXYACYLGLUTATHIONE HYDROLASE GLOC"/>
    <property type="match status" value="1"/>
</dbReference>
<dbReference type="RefSeq" id="WP_126760967.1">
    <property type="nucleotide sequence ID" value="NZ_BKBT01000007.1"/>
</dbReference>
<evidence type="ECO:0000256" key="4">
    <source>
        <dbReference type="ARBA" id="ARBA00022833"/>
    </source>
</evidence>
<dbReference type="SUPFAM" id="SSF56281">
    <property type="entry name" value="Metallo-hydrolase/oxidoreductase"/>
    <property type="match status" value="1"/>
</dbReference>
<keyword evidence="2" id="KW-0479">Metal-binding</keyword>
<dbReference type="InterPro" id="IPR001279">
    <property type="entry name" value="Metallo-B-lactamas"/>
</dbReference>
<keyword evidence="3" id="KW-0378">Hydrolase</keyword>
<evidence type="ECO:0000259" key="5">
    <source>
        <dbReference type="SMART" id="SM00849"/>
    </source>
</evidence>
<accession>A0AAF0BGA1</accession>
<dbReference type="GeneID" id="72385769"/>
<comment type="cofactor">
    <cofactor evidence="1">
        <name>Zn(2+)</name>
        <dbReference type="ChEBI" id="CHEBI:29105"/>
    </cofactor>
</comment>
<dbReference type="InterPro" id="IPR051453">
    <property type="entry name" value="MBL_Glyoxalase_II"/>
</dbReference>
<feature type="domain" description="Metallo-beta-lactamase" evidence="5">
    <location>
        <begin position="13"/>
        <end position="191"/>
    </location>
</feature>
<dbReference type="CDD" id="cd06262">
    <property type="entry name" value="metallo-hydrolase-like_MBL-fold"/>
    <property type="match status" value="1"/>
</dbReference>
<dbReference type="GO" id="GO:0046872">
    <property type="term" value="F:metal ion binding"/>
    <property type="evidence" value="ECO:0007669"/>
    <property type="project" value="UniProtKB-KW"/>
</dbReference>
<proteinExistence type="predicted"/>
<evidence type="ECO:0000313" key="6">
    <source>
        <dbReference type="EMBL" id="WCG22819.1"/>
    </source>
</evidence>
<dbReference type="PANTHER" id="PTHR46233">
    <property type="entry name" value="HYDROXYACYLGLUTATHIONE HYDROLASE GLOC"/>
    <property type="match status" value="1"/>
</dbReference>